<reference evidence="11 12" key="1">
    <citation type="submission" date="2014-10" db="EMBL/GenBank/DDBJ databases">
        <title>Draft genome of the hookworm Ancylostoma caninum.</title>
        <authorList>
            <person name="Mitreva M."/>
        </authorList>
    </citation>
    <scope>NUCLEOTIDE SEQUENCE [LARGE SCALE GENOMIC DNA]</scope>
    <source>
        <strain evidence="11 12">Baltimore</strain>
    </source>
</reference>
<dbReference type="GO" id="GO:0007156">
    <property type="term" value="P:homophilic cell adhesion via plasma membrane adhesion molecules"/>
    <property type="evidence" value="ECO:0007669"/>
    <property type="project" value="InterPro"/>
</dbReference>
<name>A0A368EYY8_ANCCA</name>
<dbReference type="PANTHER" id="PTHR24025">
    <property type="entry name" value="DESMOGLEIN FAMILY MEMBER"/>
    <property type="match status" value="1"/>
</dbReference>
<evidence type="ECO:0000256" key="7">
    <source>
        <dbReference type="ARBA" id="ARBA00022989"/>
    </source>
</evidence>
<dbReference type="InterPro" id="IPR020894">
    <property type="entry name" value="Cadherin_CS"/>
</dbReference>
<dbReference type="PROSITE" id="PS50268">
    <property type="entry name" value="CADHERIN_2"/>
    <property type="match status" value="2"/>
</dbReference>
<dbReference type="GO" id="GO:0005886">
    <property type="term" value="C:plasma membrane"/>
    <property type="evidence" value="ECO:0007669"/>
    <property type="project" value="InterPro"/>
</dbReference>
<evidence type="ECO:0000256" key="2">
    <source>
        <dbReference type="ARBA" id="ARBA00022536"/>
    </source>
</evidence>
<dbReference type="Gene3D" id="2.60.40.60">
    <property type="entry name" value="Cadherins"/>
    <property type="match status" value="2"/>
</dbReference>
<feature type="domain" description="Cadherin" evidence="10">
    <location>
        <begin position="143"/>
        <end position="218"/>
    </location>
</feature>
<dbReference type="InterPro" id="IPR015919">
    <property type="entry name" value="Cadherin-like_sf"/>
</dbReference>
<dbReference type="PRINTS" id="PR00205">
    <property type="entry name" value="CADHERIN"/>
</dbReference>
<feature type="non-terminal residue" evidence="11">
    <location>
        <position position="1"/>
    </location>
</feature>
<keyword evidence="3" id="KW-0812">Transmembrane</keyword>
<dbReference type="InterPro" id="IPR050971">
    <property type="entry name" value="Cadherin-domain_protein"/>
</dbReference>
<keyword evidence="6" id="KW-0130">Cell adhesion</keyword>
<accession>A0A368EYY8</accession>
<dbReference type="OrthoDB" id="6252479at2759"/>
<dbReference type="GO" id="GO:0007411">
    <property type="term" value="P:axon guidance"/>
    <property type="evidence" value="ECO:0007669"/>
    <property type="project" value="UniProtKB-ARBA"/>
</dbReference>
<evidence type="ECO:0000256" key="3">
    <source>
        <dbReference type="ARBA" id="ARBA00022692"/>
    </source>
</evidence>
<evidence type="ECO:0000256" key="9">
    <source>
        <dbReference type="PROSITE-ProRule" id="PRU00043"/>
    </source>
</evidence>
<dbReference type="SMART" id="SM00112">
    <property type="entry name" value="CA"/>
    <property type="match status" value="1"/>
</dbReference>
<dbReference type="CDD" id="cd11304">
    <property type="entry name" value="Cadherin_repeat"/>
    <property type="match status" value="1"/>
</dbReference>
<dbReference type="GO" id="GO:0005911">
    <property type="term" value="C:cell-cell junction"/>
    <property type="evidence" value="ECO:0007669"/>
    <property type="project" value="TreeGrafter"/>
</dbReference>
<feature type="non-terminal residue" evidence="11">
    <location>
        <position position="218"/>
    </location>
</feature>
<evidence type="ECO:0000256" key="5">
    <source>
        <dbReference type="ARBA" id="ARBA00022837"/>
    </source>
</evidence>
<dbReference type="EMBL" id="JOJR01018538">
    <property type="protein sequence ID" value="RCN24588.1"/>
    <property type="molecule type" value="Genomic_DNA"/>
</dbReference>
<comment type="caution">
    <text evidence="11">The sequence shown here is derived from an EMBL/GenBank/DDBJ whole genome shotgun (WGS) entry which is preliminary data.</text>
</comment>
<evidence type="ECO:0000256" key="4">
    <source>
        <dbReference type="ARBA" id="ARBA00022737"/>
    </source>
</evidence>
<keyword evidence="5 9" id="KW-0106">Calcium</keyword>
<evidence type="ECO:0000256" key="8">
    <source>
        <dbReference type="ARBA" id="ARBA00023136"/>
    </source>
</evidence>
<comment type="subcellular location">
    <subcellularLocation>
        <location evidence="1">Membrane</location>
    </subcellularLocation>
</comment>
<proteinExistence type="predicted"/>
<evidence type="ECO:0000256" key="1">
    <source>
        <dbReference type="ARBA" id="ARBA00004370"/>
    </source>
</evidence>
<keyword evidence="12" id="KW-1185">Reference proteome</keyword>
<dbReference type="Proteomes" id="UP000252519">
    <property type="component" value="Unassembled WGS sequence"/>
</dbReference>
<dbReference type="AlphaFoldDB" id="A0A368EYY8"/>
<dbReference type="PANTHER" id="PTHR24025:SF23">
    <property type="entry name" value="NEURAL-CADHERIN"/>
    <property type="match status" value="1"/>
</dbReference>
<evidence type="ECO:0000313" key="12">
    <source>
        <dbReference type="Proteomes" id="UP000252519"/>
    </source>
</evidence>
<dbReference type="STRING" id="29170.A0A368EYY8"/>
<evidence type="ECO:0000313" key="11">
    <source>
        <dbReference type="EMBL" id="RCN24588.1"/>
    </source>
</evidence>
<feature type="domain" description="Cadherin" evidence="10">
    <location>
        <begin position="40"/>
        <end position="142"/>
    </location>
</feature>
<keyword evidence="7" id="KW-1133">Transmembrane helix</keyword>
<gene>
    <name evidence="11" type="ORF">ANCCAN_29714</name>
</gene>
<keyword evidence="4" id="KW-0677">Repeat</keyword>
<protein>
    <submittedName>
        <fullName evidence="11">Cadherin domain protein</fullName>
    </submittedName>
</protein>
<keyword evidence="2" id="KW-0245">EGF-like domain</keyword>
<evidence type="ECO:0000256" key="6">
    <source>
        <dbReference type="ARBA" id="ARBA00022889"/>
    </source>
</evidence>
<evidence type="ECO:0000259" key="10">
    <source>
        <dbReference type="PROSITE" id="PS50268"/>
    </source>
</evidence>
<dbReference type="SUPFAM" id="SSF49313">
    <property type="entry name" value="Cadherin-like"/>
    <property type="match status" value="2"/>
</dbReference>
<dbReference type="Pfam" id="PF00028">
    <property type="entry name" value="Cadherin"/>
    <property type="match status" value="1"/>
</dbReference>
<sequence length="218" mass="24384">LRPIARSRQFCSLISHVSILLIHPFKIVVLDDNDNAPEFTQPYYIVHVRENSMIGEKILQVKATDRDEGLNGVIRYSFLDESPFSIDRATGAIHIAGAVDRELVSEYRLRLKATDSGRYKQLSSVANLTIVIDDENDNSPIIRNRLLDIFVPNNIKIGEVVHVVDGMDSDADSALVYNISGPDARFFRINERGEIIAKTSLEFKAYYSITVAVSDVGS</sequence>
<dbReference type="GO" id="GO:0005509">
    <property type="term" value="F:calcium ion binding"/>
    <property type="evidence" value="ECO:0007669"/>
    <property type="project" value="UniProtKB-UniRule"/>
</dbReference>
<organism evidence="11 12">
    <name type="scientific">Ancylostoma caninum</name>
    <name type="common">Dog hookworm</name>
    <dbReference type="NCBI Taxonomy" id="29170"/>
    <lineage>
        <taxon>Eukaryota</taxon>
        <taxon>Metazoa</taxon>
        <taxon>Ecdysozoa</taxon>
        <taxon>Nematoda</taxon>
        <taxon>Chromadorea</taxon>
        <taxon>Rhabditida</taxon>
        <taxon>Rhabditina</taxon>
        <taxon>Rhabditomorpha</taxon>
        <taxon>Strongyloidea</taxon>
        <taxon>Ancylostomatidae</taxon>
        <taxon>Ancylostomatinae</taxon>
        <taxon>Ancylostoma</taxon>
    </lineage>
</organism>
<dbReference type="InterPro" id="IPR002126">
    <property type="entry name" value="Cadherin-like_dom"/>
</dbReference>
<keyword evidence="8" id="KW-0472">Membrane</keyword>
<dbReference type="PROSITE" id="PS00232">
    <property type="entry name" value="CADHERIN_1"/>
    <property type="match status" value="2"/>
</dbReference>
<dbReference type="FunFam" id="2.60.40.60:FF:000020">
    <property type="entry name" value="Dachsous cadherin-related 1b"/>
    <property type="match status" value="1"/>
</dbReference>